<evidence type="ECO:0000313" key="2">
    <source>
        <dbReference type="EMBL" id="HHE56101.1"/>
    </source>
</evidence>
<dbReference type="AlphaFoldDB" id="A0A7V5H577"/>
<reference evidence="2" key="1">
    <citation type="journal article" date="2020" name="mSystems">
        <title>Genome- and Community-Level Interaction Insights into Carbon Utilization and Element Cycling Functions of Hydrothermarchaeota in Hydrothermal Sediment.</title>
        <authorList>
            <person name="Zhou Z."/>
            <person name="Liu Y."/>
            <person name="Xu W."/>
            <person name="Pan J."/>
            <person name="Luo Z.H."/>
            <person name="Li M."/>
        </authorList>
    </citation>
    <scope>NUCLEOTIDE SEQUENCE [LARGE SCALE GENOMIC DNA]</scope>
    <source>
        <strain evidence="2">HyVt-76</strain>
    </source>
</reference>
<dbReference type="InterPro" id="IPR035901">
    <property type="entry name" value="GIY-YIG_endonuc_sf"/>
</dbReference>
<gene>
    <name evidence="2" type="ORF">ENL21_09985</name>
</gene>
<dbReference type="SUPFAM" id="SSF82771">
    <property type="entry name" value="GIY-YIG endonuclease"/>
    <property type="match status" value="1"/>
</dbReference>
<evidence type="ECO:0000259" key="1">
    <source>
        <dbReference type="PROSITE" id="PS50164"/>
    </source>
</evidence>
<name>A0A7V5H577_CALAY</name>
<proteinExistence type="predicted"/>
<dbReference type="PROSITE" id="PS50164">
    <property type="entry name" value="GIY_YIG"/>
    <property type="match status" value="1"/>
</dbReference>
<dbReference type="Pfam" id="PF01541">
    <property type="entry name" value="GIY-YIG"/>
    <property type="match status" value="1"/>
</dbReference>
<dbReference type="Gene3D" id="3.40.1440.10">
    <property type="entry name" value="GIY-YIG endonuclease"/>
    <property type="match status" value="1"/>
</dbReference>
<sequence>MEYYLYILYSKKIDRYYTGVSQNPFQRLISHNEYPKGWTKRGVPWELVFMKAFASKTEAQYWERFIKRQKKRSLIEKIIRGEFRWEK</sequence>
<feature type="domain" description="GIY-YIG" evidence="1">
    <location>
        <begin position="1"/>
        <end position="77"/>
    </location>
</feature>
<dbReference type="CDD" id="cd10449">
    <property type="entry name" value="GIY-YIG_SLX1_like"/>
    <property type="match status" value="1"/>
</dbReference>
<accession>A0A7V5H577</accession>
<protein>
    <submittedName>
        <fullName evidence="2">GIY-YIG nuclease family protein</fullName>
    </submittedName>
</protein>
<organism evidence="2">
    <name type="scientific">Caldithrix abyssi</name>
    <dbReference type="NCBI Taxonomy" id="187145"/>
    <lineage>
        <taxon>Bacteria</taxon>
        <taxon>Pseudomonadati</taxon>
        <taxon>Calditrichota</taxon>
        <taxon>Calditrichia</taxon>
        <taxon>Calditrichales</taxon>
        <taxon>Calditrichaceae</taxon>
        <taxon>Caldithrix</taxon>
    </lineage>
</organism>
<dbReference type="Proteomes" id="UP000886111">
    <property type="component" value="Unassembled WGS sequence"/>
</dbReference>
<dbReference type="EMBL" id="DRTD01000749">
    <property type="protein sequence ID" value="HHE56101.1"/>
    <property type="molecule type" value="Genomic_DNA"/>
</dbReference>
<dbReference type="InterPro" id="IPR000305">
    <property type="entry name" value="GIY-YIG_endonuc"/>
</dbReference>
<comment type="caution">
    <text evidence="2">The sequence shown here is derived from an EMBL/GenBank/DDBJ whole genome shotgun (WGS) entry which is preliminary data.</text>
</comment>